<sequence>MNEGAVRLKNFICGHRGATVMAVDILHALEDLTDDDFKEFKWYLQQCDILEGYQKFKVSKLEKAKRHDIVSLMMNGWKLDGALKVTKKVLCNMNRTDLVESLPDTNSGTEGAVNASWFLLRLL</sequence>
<keyword evidence="2" id="KW-1185">Reference proteome</keyword>
<proteinExistence type="predicted"/>
<accession>A0ACB8WK14</accession>
<name>A0ACB8WK14_9TELE</name>
<reference evidence="1" key="1">
    <citation type="submission" date="2022-04" db="EMBL/GenBank/DDBJ databases">
        <title>Jade perch genome.</title>
        <authorList>
            <person name="Chao B."/>
        </authorList>
    </citation>
    <scope>NUCLEOTIDE SEQUENCE</scope>
    <source>
        <strain evidence="1">CB-2022</strain>
    </source>
</reference>
<comment type="caution">
    <text evidence="1">The sequence shown here is derived from an EMBL/GenBank/DDBJ whole genome shotgun (WGS) entry which is preliminary data.</text>
</comment>
<protein>
    <submittedName>
        <fullName evidence="1">Uncharacterized protein</fullName>
    </submittedName>
</protein>
<dbReference type="Proteomes" id="UP000831701">
    <property type="component" value="Chromosome 8"/>
</dbReference>
<evidence type="ECO:0000313" key="1">
    <source>
        <dbReference type="EMBL" id="KAI3368162.1"/>
    </source>
</evidence>
<evidence type="ECO:0000313" key="2">
    <source>
        <dbReference type="Proteomes" id="UP000831701"/>
    </source>
</evidence>
<dbReference type="EMBL" id="CM041538">
    <property type="protein sequence ID" value="KAI3368162.1"/>
    <property type="molecule type" value="Genomic_DNA"/>
</dbReference>
<organism evidence="1 2">
    <name type="scientific">Scortum barcoo</name>
    <name type="common">barcoo grunter</name>
    <dbReference type="NCBI Taxonomy" id="214431"/>
    <lineage>
        <taxon>Eukaryota</taxon>
        <taxon>Metazoa</taxon>
        <taxon>Chordata</taxon>
        <taxon>Craniata</taxon>
        <taxon>Vertebrata</taxon>
        <taxon>Euteleostomi</taxon>
        <taxon>Actinopterygii</taxon>
        <taxon>Neopterygii</taxon>
        <taxon>Teleostei</taxon>
        <taxon>Neoteleostei</taxon>
        <taxon>Acanthomorphata</taxon>
        <taxon>Eupercaria</taxon>
        <taxon>Centrarchiformes</taxon>
        <taxon>Terapontoidei</taxon>
        <taxon>Terapontidae</taxon>
        <taxon>Scortum</taxon>
    </lineage>
</organism>
<gene>
    <name evidence="1" type="ORF">L3Q82_007895</name>
</gene>